<protein>
    <submittedName>
        <fullName evidence="2">Membrane protein</fullName>
    </submittedName>
</protein>
<gene>
    <name evidence="2" type="ORF">J2T22_001595</name>
</gene>
<sequence length="231" mass="25087">MTPDNKTQDAAEHRWPAVIGLLTALGLYGTLPTTFLPGVRYAVVVVGLGLLIPLVALNPRRLTRQTRWSRILSVGQALLLVAANEVALIQLVVALTRADNSNGPTLLLAALQVWVTNVIAFALVYWELDRGGPVSRRHLPRPHLPRADFRFPQDEDHDAVKEVAARSSVKTGWTAAFIDYLYFSLSNSMAFSPTDTMPLSARAKGLMGLEAFGGFVLLALVIAHAVSLLGQ</sequence>
<reference evidence="2 3" key="1">
    <citation type="submission" date="2023-07" db="EMBL/GenBank/DDBJ databases">
        <title>Sorghum-associated microbial communities from plants grown in Nebraska, USA.</title>
        <authorList>
            <person name="Schachtman D."/>
        </authorList>
    </citation>
    <scope>NUCLEOTIDE SEQUENCE [LARGE SCALE GENOMIC DNA]</scope>
    <source>
        <strain evidence="2 3">DS994</strain>
    </source>
</reference>
<keyword evidence="1" id="KW-0472">Membrane</keyword>
<dbReference type="Proteomes" id="UP001226389">
    <property type="component" value="Unassembled WGS sequence"/>
</dbReference>
<proteinExistence type="predicted"/>
<accession>A0ABT9UFJ4</accession>
<keyword evidence="3" id="KW-1185">Reference proteome</keyword>
<feature type="transmembrane region" description="Helical" evidence="1">
    <location>
        <begin position="105"/>
        <end position="128"/>
    </location>
</feature>
<organism evidence="2 3">
    <name type="scientific">Pseudarthrobacter defluvii</name>
    <dbReference type="NCBI Taxonomy" id="410837"/>
    <lineage>
        <taxon>Bacteria</taxon>
        <taxon>Bacillati</taxon>
        <taxon>Actinomycetota</taxon>
        <taxon>Actinomycetes</taxon>
        <taxon>Micrococcales</taxon>
        <taxon>Micrococcaceae</taxon>
        <taxon>Pseudarthrobacter</taxon>
    </lineage>
</organism>
<dbReference type="RefSeq" id="WP_307489421.1">
    <property type="nucleotide sequence ID" value="NZ_JAUSSY010000005.1"/>
</dbReference>
<evidence type="ECO:0000313" key="2">
    <source>
        <dbReference type="EMBL" id="MDQ0118417.1"/>
    </source>
</evidence>
<feature type="transmembrane region" description="Helical" evidence="1">
    <location>
        <begin position="71"/>
        <end position="93"/>
    </location>
</feature>
<dbReference type="EMBL" id="JAUSSY010000005">
    <property type="protein sequence ID" value="MDQ0118417.1"/>
    <property type="molecule type" value="Genomic_DNA"/>
</dbReference>
<feature type="transmembrane region" description="Helical" evidence="1">
    <location>
        <begin position="206"/>
        <end position="229"/>
    </location>
</feature>
<evidence type="ECO:0000313" key="3">
    <source>
        <dbReference type="Proteomes" id="UP001226389"/>
    </source>
</evidence>
<comment type="caution">
    <text evidence="2">The sequence shown here is derived from an EMBL/GenBank/DDBJ whole genome shotgun (WGS) entry which is preliminary data.</text>
</comment>
<feature type="transmembrane region" description="Helical" evidence="1">
    <location>
        <begin position="15"/>
        <end position="35"/>
    </location>
</feature>
<keyword evidence="1" id="KW-0812">Transmembrane</keyword>
<name>A0ABT9UFJ4_9MICC</name>
<feature type="transmembrane region" description="Helical" evidence="1">
    <location>
        <begin position="41"/>
        <end position="59"/>
    </location>
</feature>
<keyword evidence="1" id="KW-1133">Transmembrane helix</keyword>
<evidence type="ECO:0000256" key="1">
    <source>
        <dbReference type="SAM" id="Phobius"/>
    </source>
</evidence>